<gene>
    <name evidence="3" type="ORF">Ccrd_010453</name>
</gene>
<evidence type="ECO:0000313" key="3">
    <source>
        <dbReference type="EMBL" id="KVI11138.1"/>
    </source>
</evidence>
<dbReference type="AlphaFoldDB" id="A0A103YL91"/>
<sequence length="182" mass="20727">MFRTELTTINEEEMLKTKLTTIDEEPDTYNKKNNNGAKPQRKRVKKEQDLGRVFTTQFSLKNSYALFLNRMTSSRSLEVKAWVIQRFYSVGNVFLPLSLELNHKLSNAEQIWRSDEDLCSHILALQGLYLGSVGAANNKSLLKSLNVTHILTAANSLPPAYPNDFTYKIVDGKKVSEELDLL</sequence>
<dbReference type="GO" id="GO:0033550">
    <property type="term" value="F:MAP kinase tyrosine phosphatase activity"/>
    <property type="evidence" value="ECO:0007669"/>
    <property type="project" value="TreeGrafter"/>
</dbReference>
<dbReference type="GO" id="GO:0005737">
    <property type="term" value="C:cytoplasm"/>
    <property type="evidence" value="ECO:0007669"/>
    <property type="project" value="TreeGrafter"/>
</dbReference>
<dbReference type="SUPFAM" id="SSF52799">
    <property type="entry name" value="(Phosphotyrosine protein) phosphatases II"/>
    <property type="match status" value="1"/>
</dbReference>
<dbReference type="PANTHER" id="PTHR10159">
    <property type="entry name" value="DUAL SPECIFICITY PROTEIN PHOSPHATASE"/>
    <property type="match status" value="1"/>
</dbReference>
<proteinExistence type="predicted"/>
<dbReference type="GO" id="GO:0043409">
    <property type="term" value="P:negative regulation of MAPK cascade"/>
    <property type="evidence" value="ECO:0007669"/>
    <property type="project" value="TreeGrafter"/>
</dbReference>
<organism evidence="3 4">
    <name type="scientific">Cynara cardunculus var. scolymus</name>
    <name type="common">Globe artichoke</name>
    <name type="synonym">Cynara scolymus</name>
    <dbReference type="NCBI Taxonomy" id="59895"/>
    <lineage>
        <taxon>Eukaryota</taxon>
        <taxon>Viridiplantae</taxon>
        <taxon>Streptophyta</taxon>
        <taxon>Embryophyta</taxon>
        <taxon>Tracheophyta</taxon>
        <taxon>Spermatophyta</taxon>
        <taxon>Magnoliopsida</taxon>
        <taxon>eudicotyledons</taxon>
        <taxon>Gunneridae</taxon>
        <taxon>Pentapetalae</taxon>
        <taxon>asterids</taxon>
        <taxon>campanulids</taxon>
        <taxon>Asterales</taxon>
        <taxon>Asteraceae</taxon>
        <taxon>Carduoideae</taxon>
        <taxon>Cardueae</taxon>
        <taxon>Carduinae</taxon>
        <taxon>Cynara</taxon>
    </lineage>
</organism>
<dbReference type="EMBL" id="LEKV01000889">
    <property type="protein sequence ID" value="KVI11138.1"/>
    <property type="molecule type" value="Genomic_DNA"/>
</dbReference>
<dbReference type="Gene3D" id="3.90.190.10">
    <property type="entry name" value="Protein tyrosine phosphatase superfamily"/>
    <property type="match status" value="1"/>
</dbReference>
<dbReference type="Gramene" id="KVI11138">
    <property type="protein sequence ID" value="KVI11138"/>
    <property type="gene ID" value="Ccrd_010453"/>
</dbReference>
<comment type="caution">
    <text evidence="3">The sequence shown here is derived from an EMBL/GenBank/DDBJ whole genome shotgun (WGS) entry which is preliminary data.</text>
</comment>
<feature type="region of interest" description="Disordered" evidence="2">
    <location>
        <begin position="24"/>
        <end position="46"/>
    </location>
</feature>
<name>A0A103YL91_CYNCS</name>
<dbReference type="InterPro" id="IPR029021">
    <property type="entry name" value="Prot-tyrosine_phosphatase-like"/>
</dbReference>
<dbReference type="GO" id="GO:0017017">
    <property type="term" value="F:MAP kinase tyrosine/serine/threonine phosphatase activity"/>
    <property type="evidence" value="ECO:0007669"/>
    <property type="project" value="TreeGrafter"/>
</dbReference>
<keyword evidence="1" id="KW-0378">Hydrolase</keyword>
<dbReference type="GO" id="GO:0008330">
    <property type="term" value="F:protein tyrosine/threonine phosphatase activity"/>
    <property type="evidence" value="ECO:0007669"/>
    <property type="project" value="TreeGrafter"/>
</dbReference>
<protein>
    <submittedName>
        <fullName evidence="3">Uncharacterized protein</fullName>
    </submittedName>
</protein>
<reference evidence="3 4" key="1">
    <citation type="journal article" date="2016" name="Sci. Rep.">
        <title>The genome sequence of the outbreeding globe artichoke constructed de novo incorporating a phase-aware low-pass sequencing strategy of F1 progeny.</title>
        <authorList>
            <person name="Scaglione D."/>
            <person name="Reyes-Chin-Wo S."/>
            <person name="Acquadro A."/>
            <person name="Froenicke L."/>
            <person name="Portis E."/>
            <person name="Beitel C."/>
            <person name="Tirone M."/>
            <person name="Mauro R."/>
            <person name="Lo Monaco A."/>
            <person name="Mauromicale G."/>
            <person name="Faccioli P."/>
            <person name="Cattivelli L."/>
            <person name="Rieseberg L."/>
            <person name="Michelmore R."/>
            <person name="Lanteri S."/>
        </authorList>
    </citation>
    <scope>NUCLEOTIDE SEQUENCE [LARGE SCALE GENOMIC DNA]</scope>
    <source>
        <strain evidence="3">2C</strain>
    </source>
</reference>
<dbReference type="PANTHER" id="PTHR10159:SF511">
    <property type="entry name" value="DUAL SPECIFICITY PROTEIN PHOSPHATASE 1"/>
    <property type="match status" value="1"/>
</dbReference>
<accession>A0A103YL91</accession>
<evidence type="ECO:0000313" key="4">
    <source>
        <dbReference type="Proteomes" id="UP000243975"/>
    </source>
</evidence>
<dbReference type="STRING" id="59895.A0A103YL91"/>
<evidence type="ECO:0000256" key="2">
    <source>
        <dbReference type="SAM" id="MobiDB-lite"/>
    </source>
</evidence>
<keyword evidence="4" id="KW-1185">Reference proteome</keyword>
<evidence type="ECO:0000256" key="1">
    <source>
        <dbReference type="ARBA" id="ARBA00022912"/>
    </source>
</evidence>
<keyword evidence="1" id="KW-0904">Protein phosphatase</keyword>
<dbReference type="Proteomes" id="UP000243975">
    <property type="component" value="Unassembled WGS sequence"/>
</dbReference>